<dbReference type="STRING" id="1073423.SAMN04488700_0563"/>
<dbReference type="AlphaFoldDB" id="A0A1X7MSZ0"/>
<dbReference type="Gene3D" id="2.60.320.10">
    <property type="entry name" value="N-utilization substance G protein NusG, insert domain"/>
    <property type="match status" value="1"/>
</dbReference>
<keyword evidence="3" id="KW-1185">Reference proteome</keyword>
<dbReference type="Pfam" id="PF07009">
    <property type="entry name" value="NusG_II"/>
    <property type="match status" value="1"/>
</dbReference>
<keyword evidence="1" id="KW-0472">Membrane</keyword>
<evidence type="ECO:0000256" key="1">
    <source>
        <dbReference type="SAM" id="Phobius"/>
    </source>
</evidence>
<evidence type="ECO:0000313" key="2">
    <source>
        <dbReference type="EMBL" id="SMH27247.1"/>
    </source>
</evidence>
<protein>
    <recommendedName>
        <fullName evidence="4">NusG domain-containing protein</fullName>
    </recommendedName>
</protein>
<organism evidence="2 3">
    <name type="scientific">Carnobacterium iners</name>
    <dbReference type="NCBI Taxonomy" id="1073423"/>
    <lineage>
        <taxon>Bacteria</taxon>
        <taxon>Bacillati</taxon>
        <taxon>Bacillota</taxon>
        <taxon>Bacilli</taxon>
        <taxon>Lactobacillales</taxon>
        <taxon>Carnobacteriaceae</taxon>
        <taxon>Carnobacterium</taxon>
    </lineage>
</organism>
<accession>A0A1X7MSZ0</accession>
<dbReference type="RefSeq" id="WP_085558851.1">
    <property type="nucleotide sequence ID" value="NZ_FOAH01000019.1"/>
</dbReference>
<dbReference type="InterPro" id="IPR038690">
    <property type="entry name" value="NusG_2_sf"/>
</dbReference>
<feature type="transmembrane region" description="Helical" evidence="1">
    <location>
        <begin position="12"/>
        <end position="33"/>
    </location>
</feature>
<dbReference type="EMBL" id="FXBJ01000002">
    <property type="protein sequence ID" value="SMH27247.1"/>
    <property type="molecule type" value="Genomic_DNA"/>
</dbReference>
<dbReference type="OrthoDB" id="47603at2"/>
<name>A0A1X7MSZ0_9LACT</name>
<keyword evidence="1" id="KW-1133">Transmembrane helix</keyword>
<gene>
    <name evidence="2" type="ORF">SAMN04488700_0563</name>
</gene>
<keyword evidence="1" id="KW-0812">Transmembrane</keyword>
<sequence>MTKFKQYKKLVKPLDVAIIILLLIGSFIPYIVFNRQNFLIDQNSTIIAIVSINGKEVKQVELSDQTKNEKFTFYPADGQYNIIEVDGKKIRNKEDNSPDQIAVKTGWISRPGETSICLPHKLIIEIKAINSNKDSEDDLIIPL</sequence>
<evidence type="ECO:0008006" key="4">
    <source>
        <dbReference type="Google" id="ProtNLM"/>
    </source>
</evidence>
<dbReference type="Proteomes" id="UP000193435">
    <property type="component" value="Unassembled WGS sequence"/>
</dbReference>
<dbReference type="CDD" id="cd09911">
    <property type="entry name" value="Lin0431_like"/>
    <property type="match status" value="1"/>
</dbReference>
<reference evidence="2 3" key="1">
    <citation type="submission" date="2017-04" db="EMBL/GenBank/DDBJ databases">
        <authorList>
            <person name="Afonso C.L."/>
            <person name="Miller P.J."/>
            <person name="Scott M.A."/>
            <person name="Spackman E."/>
            <person name="Goraichik I."/>
            <person name="Dimitrov K.M."/>
            <person name="Suarez D.L."/>
            <person name="Swayne D.E."/>
        </authorList>
    </citation>
    <scope>NUCLEOTIDE SEQUENCE [LARGE SCALE GENOMIC DNA]</scope>
    <source>
        <strain evidence="2 3">LMG26642</strain>
    </source>
</reference>
<evidence type="ECO:0000313" key="3">
    <source>
        <dbReference type="Proteomes" id="UP000193435"/>
    </source>
</evidence>
<proteinExistence type="predicted"/>